<dbReference type="GO" id="GO:0016706">
    <property type="term" value="F:2-oxoglutarate-dependent dioxygenase activity"/>
    <property type="evidence" value="ECO:0007669"/>
    <property type="project" value="TreeGrafter"/>
</dbReference>
<evidence type="ECO:0000259" key="6">
    <source>
        <dbReference type="PROSITE" id="PS51184"/>
    </source>
</evidence>
<evidence type="ECO:0000256" key="1">
    <source>
        <dbReference type="ARBA" id="ARBA00001954"/>
    </source>
</evidence>
<dbReference type="Pfam" id="PF08007">
    <property type="entry name" value="JmjC_2"/>
    <property type="match status" value="1"/>
</dbReference>
<dbReference type="EMBL" id="PXYH01000004">
    <property type="protein sequence ID" value="PSJ45920.1"/>
    <property type="molecule type" value="Genomic_DNA"/>
</dbReference>
<organism evidence="7 8">
    <name type="scientific">Zobellella taiwanensis</name>
    <dbReference type="NCBI Taxonomy" id="347535"/>
    <lineage>
        <taxon>Bacteria</taxon>
        <taxon>Pseudomonadati</taxon>
        <taxon>Pseudomonadota</taxon>
        <taxon>Gammaproteobacteria</taxon>
        <taxon>Aeromonadales</taxon>
        <taxon>Aeromonadaceae</taxon>
        <taxon>Zobellella</taxon>
    </lineage>
</organism>
<protein>
    <submittedName>
        <fullName evidence="7">50S ribosomal protein L16 arginine hydroxylase</fullName>
    </submittedName>
</protein>
<evidence type="ECO:0000256" key="3">
    <source>
        <dbReference type="ARBA" id="ARBA00022964"/>
    </source>
</evidence>
<evidence type="ECO:0000256" key="4">
    <source>
        <dbReference type="ARBA" id="ARBA00023002"/>
    </source>
</evidence>
<evidence type="ECO:0000313" key="8">
    <source>
        <dbReference type="Proteomes" id="UP000242181"/>
    </source>
</evidence>
<comment type="cofactor">
    <cofactor evidence="1">
        <name>Fe(2+)</name>
        <dbReference type="ChEBI" id="CHEBI:29033"/>
    </cofactor>
</comment>
<keyword evidence="7" id="KW-0687">Ribonucleoprotein</keyword>
<keyword evidence="8" id="KW-1185">Reference proteome</keyword>
<keyword evidence="5" id="KW-0408">Iron</keyword>
<dbReference type="PANTHER" id="PTHR13096">
    <property type="entry name" value="MINA53 MYC INDUCED NUCLEAR ANTIGEN"/>
    <property type="match status" value="1"/>
</dbReference>
<dbReference type="Gene3D" id="3.40.366.30">
    <property type="entry name" value="50S ribosomal protein L16 arginine hydroxylase, Chain A, Domain 2"/>
    <property type="match status" value="1"/>
</dbReference>
<dbReference type="SUPFAM" id="SSF51197">
    <property type="entry name" value="Clavaminate synthase-like"/>
    <property type="match status" value="1"/>
</dbReference>
<reference evidence="7 8" key="1">
    <citation type="submission" date="2018-03" db="EMBL/GenBank/DDBJ databases">
        <title>The draft genome of Zobellella taiwanensis JCM 13381.</title>
        <authorList>
            <person name="Liu L."/>
            <person name="Li L."/>
            <person name="Wang T."/>
            <person name="Zhang X."/>
            <person name="Liang L."/>
        </authorList>
    </citation>
    <scope>NUCLEOTIDE SEQUENCE [LARGE SCALE GENOMIC DNA]</scope>
    <source>
        <strain evidence="7 8">JCM 13381</strain>
    </source>
</reference>
<dbReference type="Pfam" id="PF20514">
    <property type="entry name" value="WHD_ROXA"/>
    <property type="match status" value="1"/>
</dbReference>
<proteinExistence type="predicted"/>
<keyword evidence="3" id="KW-0223">Dioxygenase</keyword>
<keyword evidence="7" id="KW-0689">Ribosomal protein</keyword>
<sequence>MHSALKLDIEHFLAHDWQRHPRLIKAGLPGFEDPLSPDELAGLALEPHIESRRVWRDNDRWQAETGPFDSYDHLGETDWTLLVQAVNQWHPAVQDIAEQFRFIPGWRFDDVMVSFSTPGGGVGPHIDQYGVFIIQGEGCRRWRVGKRQALKEFAAHGALRHCEDFEAEIDEMLEPGDILYIPPGCPHEGYAVTPALNYSVGFRAPDARDLFSSFADHLLAHETSSRRFDDAGMAATRAHGRIDHAVLDQVKGLMSELLDDPARLADWFGEMMSEAKHDLDLEPAEPLYSLEELVLRLDHGDHLYRLGGVRCFYHEGSEQLFYLDGDRYQLATPDADAIALLCDQARICGPEVAYLKDPQSLLELLLPLVNQGYWYFEEEEEEQ</sequence>
<dbReference type="PROSITE" id="PS51184">
    <property type="entry name" value="JMJC"/>
    <property type="match status" value="1"/>
</dbReference>
<dbReference type="GO" id="GO:0005840">
    <property type="term" value="C:ribosome"/>
    <property type="evidence" value="ECO:0007669"/>
    <property type="project" value="UniProtKB-KW"/>
</dbReference>
<gene>
    <name evidence="7" type="ORF">C7I36_04165</name>
</gene>
<dbReference type="InterPro" id="IPR046799">
    <property type="entry name" value="ROXA-like_wH"/>
</dbReference>
<dbReference type="OrthoDB" id="9764016at2"/>
<keyword evidence="4" id="KW-0560">Oxidoreductase</keyword>
<dbReference type="Gene3D" id="2.60.120.650">
    <property type="entry name" value="Cupin"/>
    <property type="match status" value="1"/>
</dbReference>
<accession>A0A2P7R6T3</accession>
<dbReference type="PANTHER" id="PTHR13096:SF8">
    <property type="entry name" value="RIBOSOMAL OXYGENASE 1"/>
    <property type="match status" value="1"/>
</dbReference>
<name>A0A2P7R6T3_9GAMM</name>
<dbReference type="Proteomes" id="UP000242181">
    <property type="component" value="Unassembled WGS sequence"/>
</dbReference>
<keyword evidence="2" id="KW-0479">Metal-binding</keyword>
<evidence type="ECO:0000256" key="5">
    <source>
        <dbReference type="ARBA" id="ARBA00023004"/>
    </source>
</evidence>
<evidence type="ECO:0000313" key="7">
    <source>
        <dbReference type="EMBL" id="PSJ45920.1"/>
    </source>
</evidence>
<dbReference type="AlphaFoldDB" id="A0A2P7R6T3"/>
<feature type="domain" description="JmjC" evidence="6">
    <location>
        <begin position="92"/>
        <end position="219"/>
    </location>
</feature>
<dbReference type="RefSeq" id="WP_106452471.1">
    <property type="nucleotide sequence ID" value="NZ_PXYH01000004.1"/>
</dbReference>
<evidence type="ECO:0000256" key="2">
    <source>
        <dbReference type="ARBA" id="ARBA00022723"/>
    </source>
</evidence>
<dbReference type="GO" id="GO:0046872">
    <property type="term" value="F:metal ion binding"/>
    <property type="evidence" value="ECO:0007669"/>
    <property type="project" value="UniProtKB-KW"/>
</dbReference>
<dbReference type="InterPro" id="IPR039994">
    <property type="entry name" value="NO66-like"/>
</dbReference>
<dbReference type="InterPro" id="IPR003347">
    <property type="entry name" value="JmjC_dom"/>
</dbReference>
<dbReference type="SMART" id="SM00558">
    <property type="entry name" value="JmjC"/>
    <property type="match status" value="1"/>
</dbReference>
<comment type="caution">
    <text evidence="7">The sequence shown here is derived from an EMBL/GenBank/DDBJ whole genome shotgun (WGS) entry which is preliminary data.</text>
</comment>